<evidence type="ECO:0008006" key="5">
    <source>
        <dbReference type="Google" id="ProtNLM"/>
    </source>
</evidence>
<dbReference type="HOGENOM" id="CLU_042941_8_3_1"/>
<sequence>MLKTIRRYFYDDQRAFMVVALIASVLFNVLAVRRLSSKHTVDDSQYSYVGDDHPTELPIRLDSVAMTFENTDRYGTAGTMSWYDWHSLDHFPKGHGFVRLGPDGRIFGVSMFHQIHCLDMIRESFIKGVNSHSGHCLNFLRQAILCNSDITLDPINIEIDGKIVGTDGTGVTHVCRDWTQIYDFVRENHNGPSWAEHNLTAKA</sequence>
<name>F8P037_SERL9</name>
<dbReference type="KEGG" id="sla:SERLADRAFT_470838"/>
<dbReference type="PANTHER" id="PTHR33365">
    <property type="entry name" value="YALI0B05434P"/>
    <property type="match status" value="1"/>
</dbReference>
<comment type="pathway">
    <text evidence="1">Mycotoxin biosynthesis.</text>
</comment>
<dbReference type="GeneID" id="18819830"/>
<accession>F8P037</accession>
<evidence type="ECO:0000313" key="4">
    <source>
        <dbReference type="EMBL" id="EGO24104.1"/>
    </source>
</evidence>
<dbReference type="GO" id="GO:0016491">
    <property type="term" value="F:oxidoreductase activity"/>
    <property type="evidence" value="ECO:0007669"/>
    <property type="project" value="UniProtKB-KW"/>
</dbReference>
<dbReference type="PANTHER" id="PTHR33365:SF11">
    <property type="entry name" value="TAT PATHWAY SIGNAL SEQUENCE"/>
    <property type="match status" value="1"/>
</dbReference>
<dbReference type="AlphaFoldDB" id="F8P037"/>
<evidence type="ECO:0000256" key="1">
    <source>
        <dbReference type="ARBA" id="ARBA00004685"/>
    </source>
</evidence>
<dbReference type="RefSeq" id="XP_007319866.1">
    <property type="nucleotide sequence ID" value="XM_007319804.1"/>
</dbReference>
<proteinExistence type="inferred from homology"/>
<reference evidence="4" key="1">
    <citation type="submission" date="2011-04" db="EMBL/GenBank/DDBJ databases">
        <title>Evolution of plant cell wall degrading machinery underlies the functional diversity of forest fungi.</title>
        <authorList>
            <consortium name="US DOE Joint Genome Institute (JGI-PGF)"/>
            <person name="Eastwood D.C."/>
            <person name="Floudas D."/>
            <person name="Binder M."/>
            <person name="Majcherczyk A."/>
            <person name="Schneider P."/>
            <person name="Aerts A."/>
            <person name="Asiegbu F.O."/>
            <person name="Baker S.E."/>
            <person name="Barry K."/>
            <person name="Bendiksby M."/>
            <person name="Blumentritt M."/>
            <person name="Coutinho P.M."/>
            <person name="Cullen D."/>
            <person name="Cullen D."/>
            <person name="Gathman A."/>
            <person name="Goodell B."/>
            <person name="Henrissat B."/>
            <person name="Ihrmark K."/>
            <person name="Kauserud H."/>
            <person name="Kohler A."/>
            <person name="LaButti K."/>
            <person name="Lapidus A."/>
            <person name="Lavin J.L."/>
            <person name="Lee Y.-H."/>
            <person name="Lindquist E."/>
            <person name="Lilly W."/>
            <person name="Lucas S."/>
            <person name="Morin E."/>
            <person name="Murat C."/>
            <person name="Oguiza J.A."/>
            <person name="Park J."/>
            <person name="Pisabarro A.G."/>
            <person name="Riley R."/>
            <person name="Rosling A."/>
            <person name="Salamov A."/>
            <person name="Schmidt O."/>
            <person name="Schmutz J."/>
            <person name="Skrede I."/>
            <person name="Stenlid J."/>
            <person name="Wiebenga A."/>
            <person name="Xie X."/>
            <person name="Kues U."/>
            <person name="Hibbett D.S."/>
            <person name="Hoffmeister D."/>
            <person name="Hogberg N."/>
            <person name="Martin F."/>
            <person name="Grigoriev I.V."/>
            <person name="Watkinson S.C."/>
        </authorList>
    </citation>
    <scope>NUCLEOTIDE SEQUENCE</scope>
    <source>
        <strain evidence="4">S7.9</strain>
    </source>
</reference>
<dbReference type="Proteomes" id="UP000008064">
    <property type="component" value="Unassembled WGS sequence"/>
</dbReference>
<evidence type="ECO:0000256" key="3">
    <source>
        <dbReference type="ARBA" id="ARBA00035112"/>
    </source>
</evidence>
<dbReference type="InterPro" id="IPR021765">
    <property type="entry name" value="UstYa-like"/>
</dbReference>
<keyword evidence="2" id="KW-0560">Oxidoreductase</keyword>
<gene>
    <name evidence="4" type="ORF">SERLADRAFT_470838</name>
</gene>
<protein>
    <recommendedName>
        <fullName evidence="5">Oxidase ustYa</fullName>
    </recommendedName>
</protein>
<dbReference type="GO" id="GO:0043386">
    <property type="term" value="P:mycotoxin biosynthetic process"/>
    <property type="evidence" value="ECO:0007669"/>
    <property type="project" value="InterPro"/>
</dbReference>
<comment type="similarity">
    <text evidence="3">Belongs to the ustYa family.</text>
</comment>
<dbReference type="OrthoDB" id="3687641at2759"/>
<dbReference type="EMBL" id="GL945435">
    <property type="protein sequence ID" value="EGO24104.1"/>
    <property type="molecule type" value="Genomic_DNA"/>
</dbReference>
<dbReference type="Pfam" id="PF11807">
    <property type="entry name" value="UstYa"/>
    <property type="match status" value="1"/>
</dbReference>
<evidence type="ECO:0000256" key="2">
    <source>
        <dbReference type="ARBA" id="ARBA00023002"/>
    </source>
</evidence>
<organism>
    <name type="scientific">Serpula lacrymans var. lacrymans (strain S7.9)</name>
    <name type="common">Dry rot fungus</name>
    <dbReference type="NCBI Taxonomy" id="578457"/>
    <lineage>
        <taxon>Eukaryota</taxon>
        <taxon>Fungi</taxon>
        <taxon>Dikarya</taxon>
        <taxon>Basidiomycota</taxon>
        <taxon>Agaricomycotina</taxon>
        <taxon>Agaricomycetes</taxon>
        <taxon>Agaricomycetidae</taxon>
        <taxon>Boletales</taxon>
        <taxon>Coniophorineae</taxon>
        <taxon>Serpulaceae</taxon>
        <taxon>Serpula</taxon>
    </lineage>
</organism>